<comment type="caution">
    <text evidence="6">The sequence shown here is derived from an EMBL/GenBank/DDBJ whole genome shotgun (WGS) entry which is preliminary data.</text>
</comment>
<accession>A0A8S1AQ60</accession>
<dbReference type="InterPro" id="IPR003960">
    <property type="entry name" value="ATPase_AAA_CS"/>
</dbReference>
<keyword evidence="2" id="KW-0547">Nucleotide-binding</keyword>
<dbReference type="SUPFAM" id="SSF52540">
    <property type="entry name" value="P-loop containing nucleoside triphosphate hydrolases"/>
    <property type="match status" value="2"/>
</dbReference>
<dbReference type="SMART" id="SM00382">
    <property type="entry name" value="AAA"/>
    <property type="match status" value="2"/>
</dbReference>
<dbReference type="GO" id="GO:0016887">
    <property type="term" value="F:ATP hydrolysis activity"/>
    <property type="evidence" value="ECO:0007669"/>
    <property type="project" value="InterPro"/>
</dbReference>
<dbReference type="PANTHER" id="PTHR23077:SF171">
    <property type="entry name" value="NUCLEAR VALOSIN-CONTAINING PROTEIN-LIKE"/>
    <property type="match status" value="1"/>
</dbReference>
<comment type="similarity">
    <text evidence="1">Belongs to the AAA ATPase family.</text>
</comment>
<dbReference type="Gene3D" id="1.10.8.60">
    <property type="match status" value="2"/>
</dbReference>
<dbReference type="InterPro" id="IPR050168">
    <property type="entry name" value="AAA_ATPase_domain"/>
</dbReference>
<dbReference type="GO" id="GO:0003723">
    <property type="term" value="F:RNA binding"/>
    <property type="evidence" value="ECO:0007669"/>
    <property type="project" value="TreeGrafter"/>
</dbReference>
<evidence type="ECO:0000256" key="3">
    <source>
        <dbReference type="ARBA" id="ARBA00022840"/>
    </source>
</evidence>
<dbReference type="GO" id="GO:0005634">
    <property type="term" value="C:nucleus"/>
    <property type="evidence" value="ECO:0007669"/>
    <property type="project" value="TreeGrafter"/>
</dbReference>
<dbReference type="AlphaFoldDB" id="A0A8S1AQ60"/>
<dbReference type="GO" id="GO:1990275">
    <property type="term" value="F:preribosome binding"/>
    <property type="evidence" value="ECO:0007669"/>
    <property type="project" value="TreeGrafter"/>
</dbReference>
<keyword evidence="3" id="KW-0067">ATP-binding</keyword>
<protein>
    <recommendedName>
        <fullName evidence="5">AAA+ ATPase domain-containing protein</fullName>
    </recommendedName>
</protein>
<evidence type="ECO:0000256" key="2">
    <source>
        <dbReference type="ARBA" id="ARBA00022741"/>
    </source>
</evidence>
<dbReference type="InterPro" id="IPR027417">
    <property type="entry name" value="P-loop_NTPase"/>
</dbReference>
<dbReference type="Pfam" id="PF17862">
    <property type="entry name" value="AAA_lid_3"/>
    <property type="match status" value="2"/>
</dbReference>
<dbReference type="Pfam" id="PF00004">
    <property type="entry name" value="AAA"/>
    <property type="match status" value="2"/>
</dbReference>
<proteinExistence type="inferred from homology"/>
<dbReference type="InterPro" id="IPR031996">
    <property type="entry name" value="NVL2_nucleolin-bd"/>
</dbReference>
<evidence type="ECO:0000256" key="1">
    <source>
        <dbReference type="ARBA" id="ARBA00006914"/>
    </source>
</evidence>
<feature type="domain" description="AAA+ ATPase" evidence="5">
    <location>
        <begin position="241"/>
        <end position="378"/>
    </location>
</feature>
<dbReference type="GO" id="GO:0005524">
    <property type="term" value="F:ATP binding"/>
    <property type="evidence" value="ECO:0007669"/>
    <property type="project" value="UniProtKB-KW"/>
</dbReference>
<reference evidence="6 7" key="1">
    <citation type="submission" date="2020-04" db="EMBL/GenBank/DDBJ databases">
        <authorList>
            <person name="Wallbank WR R."/>
            <person name="Pardo Diaz C."/>
            <person name="Kozak K."/>
            <person name="Martin S."/>
            <person name="Jiggins C."/>
            <person name="Moest M."/>
            <person name="Warren A I."/>
            <person name="Byers J.R.P. K."/>
            <person name="Montejo-Kovacevich G."/>
            <person name="Yen C E."/>
        </authorList>
    </citation>
    <scope>NUCLEOTIDE SEQUENCE [LARGE SCALE GENOMIC DNA]</scope>
</reference>
<evidence type="ECO:0000259" key="5">
    <source>
        <dbReference type="SMART" id="SM00382"/>
    </source>
</evidence>
<evidence type="ECO:0000313" key="7">
    <source>
        <dbReference type="Proteomes" id="UP000494106"/>
    </source>
</evidence>
<dbReference type="Proteomes" id="UP000494106">
    <property type="component" value="Unassembled WGS sequence"/>
</dbReference>
<dbReference type="Gene3D" id="3.40.50.300">
    <property type="entry name" value="P-loop containing nucleotide triphosphate hydrolases"/>
    <property type="match status" value="2"/>
</dbReference>
<dbReference type="FunFam" id="3.40.50.300:FF:000365">
    <property type="entry name" value="Ribosome biogenesis ATPase RIX7"/>
    <property type="match status" value="1"/>
</dbReference>
<dbReference type="InterPro" id="IPR003959">
    <property type="entry name" value="ATPase_AAA_core"/>
</dbReference>
<dbReference type="InterPro" id="IPR041569">
    <property type="entry name" value="AAA_lid_3"/>
</dbReference>
<name>A0A8S1AQ60_ARCPL</name>
<keyword evidence="7" id="KW-1185">Reference proteome</keyword>
<dbReference type="CDD" id="cd19530">
    <property type="entry name" value="RecA-like_NVL_r2-like"/>
    <property type="match status" value="1"/>
</dbReference>
<evidence type="ECO:0000313" key="6">
    <source>
        <dbReference type="EMBL" id="CAB3247014.1"/>
    </source>
</evidence>
<evidence type="ECO:0000256" key="4">
    <source>
        <dbReference type="SAM" id="MobiDB-lite"/>
    </source>
</evidence>
<feature type="compositionally biased region" description="Polar residues" evidence="4">
    <location>
        <begin position="160"/>
        <end position="177"/>
    </location>
</feature>
<dbReference type="InterPro" id="IPR038100">
    <property type="entry name" value="NLV2_N_sf"/>
</dbReference>
<dbReference type="InterPro" id="IPR003593">
    <property type="entry name" value="AAA+_ATPase"/>
</dbReference>
<dbReference type="PROSITE" id="PS00674">
    <property type="entry name" value="AAA"/>
    <property type="match status" value="2"/>
</dbReference>
<feature type="compositionally biased region" description="Basic and acidic residues" evidence="4">
    <location>
        <begin position="109"/>
        <end position="127"/>
    </location>
</feature>
<sequence>MKKHQTRQKTINDPIIVSRVKNYLAENVDKTFVDVSQMARSLKERYREYNNRSDNAFCQMVESAYKVVLQSYGLDGATTSEGSEEESDLELLDENNSELNDRLLAMYKMQDKKRPAQNRRNTDKSGEPIDILSSDDDGSAAPKLPKINDQITITPHVPNKNKNSTPIEVKTQQNQQTNDRKRKVDTSKIAQPKKKNEVGTVKNVKVSFDDIGGISDIITQICDLILHMKHPEVYSQLGIKAPRGALLHGPPGTGKTLLAHAIAGKLQLPMIAITGTELVGGMSGESEERIRELFERAISVAPSVLFIDEIDAVCGNRVHAQKDMEKRMVAQLLASLDSLSETKSSVLILAATNNPDALDPALRRSGRLEQEIALGIPSLKSRKEILSILCKEISLDEDVNMSTLAQITPGFVGADLQALVNKASTYAVKRIFTEIQTAKIKVETKPSVEEPAKDEVAVIPNGDKVSEETVPAVDAPAEVPSAPLQDVDKPAEDLDSTPIRVVPDSNNVKEIPTIPVDPVDEFLLLLEDMPYTKDELKGLAIRHEDFVKALKFTKPCAVREGIVTVPDVTWDDVGSLSQVRKELQLAVLAPVKYPEQLRKLGLGAPSGVLLCGPPGCGKTLLAKAVANEAGVNFISVKGPELLNMYVGESERAVRTCFRRARNSAPCVIFFDEFDALCPRRTGQDNNGAARVVNQLLTEMDGIETREGVFVLAASNRPDIIDPAVLRPGRLDRVMYVGMPARDDRIDILQKLTKGGTKPQLAPDVHLHVFADLTEGYTGADLAGLVRAAATHALTKHIENGTLEDDIFVTFEDFRIALSKCKPSVSSKEQLHYEKLRLKYTSGFEDRYMEMETEPLNEESMDTV</sequence>
<dbReference type="Pfam" id="PF16725">
    <property type="entry name" value="Nucleolin_bd"/>
    <property type="match status" value="1"/>
</dbReference>
<dbReference type="FunFam" id="3.40.50.300:FF:000149">
    <property type="entry name" value="Nuclear valosin-containing protein-like"/>
    <property type="match status" value="1"/>
</dbReference>
<feature type="region of interest" description="Disordered" evidence="4">
    <location>
        <begin position="109"/>
        <end position="189"/>
    </location>
</feature>
<dbReference type="GO" id="GO:0042254">
    <property type="term" value="P:ribosome biogenesis"/>
    <property type="evidence" value="ECO:0007669"/>
    <property type="project" value="TreeGrafter"/>
</dbReference>
<dbReference type="Gene3D" id="1.10.10.2010">
    <property type="match status" value="1"/>
</dbReference>
<dbReference type="OrthoDB" id="27435at2759"/>
<dbReference type="EMBL" id="CADEBC010000530">
    <property type="protein sequence ID" value="CAB3247014.1"/>
    <property type="molecule type" value="Genomic_DNA"/>
</dbReference>
<feature type="domain" description="AAA+ ATPase" evidence="5">
    <location>
        <begin position="604"/>
        <end position="740"/>
    </location>
</feature>
<dbReference type="PANTHER" id="PTHR23077">
    <property type="entry name" value="AAA-FAMILY ATPASE"/>
    <property type="match status" value="1"/>
</dbReference>
<gene>
    <name evidence="6" type="ORF">APLA_LOCUS11142</name>
</gene>
<organism evidence="6 7">
    <name type="scientific">Arctia plantaginis</name>
    <name type="common">Wood tiger moth</name>
    <name type="synonym">Phalaena plantaginis</name>
    <dbReference type="NCBI Taxonomy" id="874455"/>
    <lineage>
        <taxon>Eukaryota</taxon>
        <taxon>Metazoa</taxon>
        <taxon>Ecdysozoa</taxon>
        <taxon>Arthropoda</taxon>
        <taxon>Hexapoda</taxon>
        <taxon>Insecta</taxon>
        <taxon>Pterygota</taxon>
        <taxon>Neoptera</taxon>
        <taxon>Endopterygota</taxon>
        <taxon>Lepidoptera</taxon>
        <taxon>Glossata</taxon>
        <taxon>Ditrysia</taxon>
        <taxon>Noctuoidea</taxon>
        <taxon>Erebidae</taxon>
        <taxon>Arctiinae</taxon>
        <taxon>Arctia</taxon>
    </lineage>
</organism>